<dbReference type="KEGG" id="wbr:fliS"/>
<dbReference type="eggNOG" id="COG1516">
    <property type="taxonomic scope" value="Bacteria"/>
</dbReference>
<dbReference type="GO" id="GO:0005829">
    <property type="term" value="C:cytosol"/>
    <property type="evidence" value="ECO:0007669"/>
    <property type="project" value="UniProtKB-SubCell"/>
</dbReference>
<keyword evidence="8" id="KW-1185">Reference proteome</keyword>
<sequence length="130" mass="15145">MFELDALKKYNNINKDCLEEKILFSNPYELIKIIFENLHISLKKSIFWIENKNIPMKGREISKSISIIESGLIPALNSKINSSIVDDLKFIYMYSIKTLLEANIENNVEKLKHVNCIIKNISSAWKKIKK</sequence>
<evidence type="ECO:0000256" key="5">
    <source>
        <dbReference type="ARBA" id="ARBA00023186"/>
    </source>
</evidence>
<gene>
    <name evidence="7" type="primary">fliS</name>
</gene>
<keyword evidence="4 6" id="KW-1005">Bacterial flagellum biogenesis</keyword>
<evidence type="ECO:0000256" key="3">
    <source>
        <dbReference type="ARBA" id="ARBA00022490"/>
    </source>
</evidence>
<dbReference type="PANTHER" id="PTHR34773:SF1">
    <property type="entry name" value="FLAGELLAR SECRETION CHAPERONE FLIS"/>
    <property type="match status" value="1"/>
</dbReference>
<comment type="similarity">
    <text evidence="2 6">Belongs to the FliS family.</text>
</comment>
<keyword evidence="5" id="KW-0143">Chaperone</keyword>
<dbReference type="SUPFAM" id="SSF101116">
    <property type="entry name" value="Flagellar export chaperone FliS"/>
    <property type="match status" value="1"/>
</dbReference>
<proteinExistence type="inferred from homology"/>
<name>Q8D3D9_WIGBR</name>
<dbReference type="GO" id="GO:0071973">
    <property type="term" value="P:bacterial-type flagellum-dependent cell motility"/>
    <property type="evidence" value="ECO:0007669"/>
    <property type="project" value="TreeGrafter"/>
</dbReference>
<protein>
    <recommendedName>
        <fullName evidence="6">Flagellar secretion chaperone FliS</fullName>
    </recommendedName>
</protein>
<dbReference type="STRING" id="36870.gene:10368540"/>
<comment type="subcellular location">
    <subcellularLocation>
        <location evidence="1 6">Cytoplasm</location>
        <location evidence="1 6">Cytosol</location>
    </subcellularLocation>
</comment>
<dbReference type="Gene3D" id="1.20.120.340">
    <property type="entry name" value="Flagellar protein FliS"/>
    <property type="match status" value="1"/>
</dbReference>
<dbReference type="InterPro" id="IPR003713">
    <property type="entry name" value="FliS"/>
</dbReference>
<evidence type="ECO:0000313" key="7">
    <source>
        <dbReference type="EMBL" id="BAC24208.1"/>
    </source>
</evidence>
<evidence type="ECO:0000313" key="8">
    <source>
        <dbReference type="Proteomes" id="UP000000562"/>
    </source>
</evidence>
<dbReference type="AlphaFoldDB" id="Q8D3D9"/>
<keyword evidence="3 6" id="KW-0963">Cytoplasm</keyword>
<dbReference type="PIRSF" id="PIRSF039090">
    <property type="entry name" value="Flis"/>
    <property type="match status" value="1"/>
</dbReference>
<dbReference type="Proteomes" id="UP000000562">
    <property type="component" value="Chromosome"/>
</dbReference>
<evidence type="ECO:0000256" key="1">
    <source>
        <dbReference type="ARBA" id="ARBA00004514"/>
    </source>
</evidence>
<dbReference type="HOGENOM" id="CLU_080373_1_1_6"/>
<dbReference type="OrthoDB" id="9792010at2"/>
<dbReference type="EMBL" id="BA000021">
    <property type="protein sequence ID" value="BAC24208.1"/>
    <property type="molecule type" value="Genomic_DNA"/>
</dbReference>
<dbReference type="NCBIfam" id="TIGR00208">
    <property type="entry name" value="fliS"/>
    <property type="match status" value="1"/>
</dbReference>
<evidence type="ECO:0000256" key="6">
    <source>
        <dbReference type="PIRNR" id="PIRNR039090"/>
    </source>
</evidence>
<accession>Q8D3D9</accession>
<organism evidence="7 8">
    <name type="scientific">Wigglesworthia glossinidia brevipalpis</name>
    <dbReference type="NCBI Taxonomy" id="36870"/>
    <lineage>
        <taxon>Bacteria</taxon>
        <taxon>Pseudomonadati</taxon>
        <taxon>Pseudomonadota</taxon>
        <taxon>Gammaproteobacteria</taxon>
        <taxon>Enterobacterales</taxon>
        <taxon>Erwiniaceae</taxon>
        <taxon>Wigglesworthia</taxon>
    </lineage>
</organism>
<evidence type="ECO:0000256" key="4">
    <source>
        <dbReference type="ARBA" id="ARBA00022795"/>
    </source>
</evidence>
<dbReference type="PANTHER" id="PTHR34773">
    <property type="entry name" value="FLAGELLAR SECRETION CHAPERONE FLIS"/>
    <property type="match status" value="1"/>
</dbReference>
<evidence type="ECO:0000256" key="2">
    <source>
        <dbReference type="ARBA" id="ARBA00008787"/>
    </source>
</evidence>
<dbReference type="Pfam" id="PF02561">
    <property type="entry name" value="FliS"/>
    <property type="match status" value="1"/>
</dbReference>
<reference evidence="7 8" key="1">
    <citation type="journal article" date="2002" name="Nat. Genet.">
        <title>Genome sequence of the endocellular obligate symbiont of tsetse flies, Wigglesworthia glossinidia.</title>
        <authorList>
            <person name="Akman L."/>
            <person name="Yamashita A."/>
            <person name="Watanabe H."/>
            <person name="Oshima K."/>
            <person name="Shiba T."/>
            <person name="Hattori M."/>
            <person name="Aksoy S."/>
        </authorList>
    </citation>
    <scope>NUCLEOTIDE SEQUENCE [LARGE SCALE GENOMIC DNA]</scope>
</reference>
<dbReference type="InterPro" id="IPR036584">
    <property type="entry name" value="FliS_sf"/>
</dbReference>
<dbReference type="GO" id="GO:0044780">
    <property type="term" value="P:bacterial-type flagellum assembly"/>
    <property type="evidence" value="ECO:0007669"/>
    <property type="project" value="InterPro"/>
</dbReference>